<dbReference type="AlphaFoldDB" id="H8L4E0"/>
<dbReference type="HOGENOM" id="CLU_009583_0_3_6"/>
<dbReference type="PANTHER" id="PTHR45947:SF3">
    <property type="entry name" value="SULFOQUINOVOSYL TRANSFERASE SQD2"/>
    <property type="match status" value="1"/>
</dbReference>
<organism evidence="3 4">
    <name type="scientific">Frateuria aurantia (strain ATCC 33424 / DSM 6220 / KCTC 2777 / LMG 1558 / NBRC 3245 / NCIMB 13370)</name>
    <name type="common">Acetobacter aurantius</name>
    <dbReference type="NCBI Taxonomy" id="767434"/>
    <lineage>
        <taxon>Bacteria</taxon>
        <taxon>Pseudomonadati</taxon>
        <taxon>Pseudomonadota</taxon>
        <taxon>Gammaproteobacteria</taxon>
        <taxon>Lysobacterales</taxon>
        <taxon>Rhodanobacteraceae</taxon>
        <taxon>Frateuria</taxon>
    </lineage>
</organism>
<dbReference type="CDD" id="cd03801">
    <property type="entry name" value="GT4_PimA-like"/>
    <property type="match status" value="1"/>
</dbReference>
<dbReference type="InterPro" id="IPR028098">
    <property type="entry name" value="Glyco_trans_4-like_N"/>
</dbReference>
<dbReference type="Pfam" id="PF00534">
    <property type="entry name" value="Glycos_transf_1"/>
    <property type="match status" value="1"/>
</dbReference>
<dbReference type="Pfam" id="PF13439">
    <property type="entry name" value="Glyco_transf_4"/>
    <property type="match status" value="1"/>
</dbReference>
<protein>
    <submittedName>
        <fullName evidence="3">Glycosyltransferase</fullName>
    </submittedName>
</protein>
<dbReference type="SUPFAM" id="SSF53756">
    <property type="entry name" value="UDP-Glycosyltransferase/glycogen phosphorylase"/>
    <property type="match status" value="1"/>
</dbReference>
<dbReference type="PANTHER" id="PTHR45947">
    <property type="entry name" value="SULFOQUINOVOSYL TRANSFERASE SQD2"/>
    <property type="match status" value="1"/>
</dbReference>
<proteinExistence type="predicted"/>
<dbReference type="OrthoDB" id="5290958at2"/>
<dbReference type="GO" id="GO:0016758">
    <property type="term" value="F:hexosyltransferase activity"/>
    <property type="evidence" value="ECO:0007669"/>
    <property type="project" value="TreeGrafter"/>
</dbReference>
<evidence type="ECO:0000313" key="3">
    <source>
        <dbReference type="EMBL" id="AFC84973.1"/>
    </source>
</evidence>
<dbReference type="InterPro" id="IPR001296">
    <property type="entry name" value="Glyco_trans_1"/>
</dbReference>
<reference evidence="3" key="1">
    <citation type="submission" date="2012-02" db="EMBL/GenBank/DDBJ databases">
        <title>The complete genome of Frateuria aurantia DSM 6220.</title>
        <authorList>
            <consortium name="US DOE Joint Genome Institute (JGI-PGF)"/>
            <person name="Lucas S."/>
            <person name="Copeland A."/>
            <person name="Lapidus A."/>
            <person name="Glavina del Rio T."/>
            <person name="Dalin E."/>
            <person name="Tice H."/>
            <person name="Bruce D."/>
            <person name="Goodwin L."/>
            <person name="Pitluck S."/>
            <person name="Peters L."/>
            <person name="Ovchinnikova G."/>
            <person name="Teshima H."/>
            <person name="Kyrpides N."/>
            <person name="Mavromatis K."/>
            <person name="Ivanova N."/>
            <person name="Brettin T."/>
            <person name="Detter J.C."/>
            <person name="Han C."/>
            <person name="Larimer F."/>
            <person name="Land M."/>
            <person name="Hauser L."/>
            <person name="Markowitz V."/>
            <person name="Cheng J.-F."/>
            <person name="Hugenholtz P."/>
            <person name="Woyke T."/>
            <person name="Wu D."/>
            <person name="Brambilla E."/>
            <person name="Klenk H.-P."/>
            <person name="Eisen J.A."/>
        </authorList>
    </citation>
    <scope>NUCLEOTIDE SEQUENCE</scope>
    <source>
        <strain evidence="3">DSM 6220</strain>
    </source>
</reference>
<evidence type="ECO:0000259" key="2">
    <source>
        <dbReference type="Pfam" id="PF13439"/>
    </source>
</evidence>
<evidence type="ECO:0000313" key="4">
    <source>
        <dbReference type="Proteomes" id="UP000005234"/>
    </source>
</evidence>
<sequence>MKFLLIGTNPEHTGAATHFIALAQSLAEAGHQVSAVLYPDGLIATQLAGSGIRIYPSRFRNILDPRGYATSVKAIRDLRPDWLIGNFGKEYTPILLLGRCFRIPVALFRHRTPPMRKISAALIPRLAHCFVAVSAHARQAYLDQGIAPQRVKVIYNSVNTLQFRPDARQGQRMRYELGIPGEAIVVGYCGRIHGSKGIFSLLAALDLAMAEEPRLHALWLGDGPEADELAAAIARSPFADRHRQVRWVATPQIYYPAFSMLAFPSLATETFGRVSIEAQACALPVLASDVGGSRETLIDGATGLLLPAGDVETWKQAILKVCDDSYRQQLGEAARRFVVDNFSNPAIVGRFIEMLTGSLDHRLRTATTAADSGASLDPPAPG</sequence>
<dbReference type="Proteomes" id="UP000005234">
    <property type="component" value="Chromosome"/>
</dbReference>
<dbReference type="InterPro" id="IPR050194">
    <property type="entry name" value="Glycosyltransferase_grp1"/>
</dbReference>
<dbReference type="KEGG" id="fau:Fraau_0486"/>
<evidence type="ECO:0000259" key="1">
    <source>
        <dbReference type="Pfam" id="PF00534"/>
    </source>
</evidence>
<gene>
    <name evidence="3" type="ordered locus">Fraau_0486</name>
</gene>
<dbReference type="eggNOG" id="COG0438">
    <property type="taxonomic scope" value="Bacteria"/>
</dbReference>
<accession>H8L4E0</accession>
<keyword evidence="4" id="KW-1185">Reference proteome</keyword>
<keyword evidence="3" id="KW-0808">Transferase</keyword>
<feature type="domain" description="Glycosyl transferase family 1" evidence="1">
    <location>
        <begin position="174"/>
        <end position="336"/>
    </location>
</feature>
<dbReference type="Gene3D" id="3.40.50.2000">
    <property type="entry name" value="Glycogen Phosphorylase B"/>
    <property type="match status" value="2"/>
</dbReference>
<dbReference type="STRING" id="767434.Fraau_0486"/>
<name>H8L4E0_FRAAD</name>
<dbReference type="RefSeq" id="WP_014401979.1">
    <property type="nucleotide sequence ID" value="NC_017033.1"/>
</dbReference>
<dbReference type="EMBL" id="CP003350">
    <property type="protein sequence ID" value="AFC84973.1"/>
    <property type="molecule type" value="Genomic_DNA"/>
</dbReference>
<feature type="domain" description="Glycosyltransferase subfamily 4-like N-terminal" evidence="2">
    <location>
        <begin position="14"/>
        <end position="160"/>
    </location>
</feature>